<dbReference type="AlphaFoldDB" id="Q0FVE7"/>
<keyword evidence="2" id="KW-0282">Flagellum</keyword>
<dbReference type="eggNOG" id="COG3951">
    <property type="taxonomic scope" value="Bacteria"/>
</dbReference>
<dbReference type="InterPro" id="IPR019301">
    <property type="entry name" value="Flagellar_prot_FlgJ_N"/>
</dbReference>
<dbReference type="Pfam" id="PF10135">
    <property type="entry name" value="Rod-binding"/>
    <property type="match status" value="1"/>
</dbReference>
<keyword evidence="2" id="KW-0966">Cell projection</keyword>
<dbReference type="Proteomes" id="UP000006230">
    <property type="component" value="Unassembled WGS sequence"/>
</dbReference>
<evidence type="ECO:0000313" key="2">
    <source>
        <dbReference type="EMBL" id="EAU48179.1"/>
    </source>
</evidence>
<accession>Q0FVE7</accession>
<dbReference type="STRING" id="314265.R2601_14475"/>
<name>Q0FVE7_SALBH</name>
<evidence type="ECO:0000259" key="1">
    <source>
        <dbReference type="Pfam" id="PF10135"/>
    </source>
</evidence>
<keyword evidence="3" id="KW-1185">Reference proteome</keyword>
<protein>
    <submittedName>
        <fullName evidence="2">Flagellar protein FlgJ, putative</fullName>
    </submittedName>
</protein>
<sequence>MALEASFLTEMLRSAGLGKSRDTFGGGVGEDQFASMLAREHAQALTEAGGIGLAESIFQALVRHTDD</sequence>
<organism evidence="2 3">
    <name type="scientific">Salipiger bermudensis (strain DSM 26914 / JCM 13377 / KCTC 12554 / HTCC2601)</name>
    <name type="common">Pelagibaca bermudensis</name>
    <dbReference type="NCBI Taxonomy" id="314265"/>
    <lineage>
        <taxon>Bacteria</taxon>
        <taxon>Pseudomonadati</taxon>
        <taxon>Pseudomonadota</taxon>
        <taxon>Alphaproteobacteria</taxon>
        <taxon>Rhodobacterales</taxon>
        <taxon>Roseobacteraceae</taxon>
        <taxon>Salipiger</taxon>
    </lineage>
</organism>
<gene>
    <name evidence="2" type="ORF">R2601_14475</name>
</gene>
<feature type="domain" description="Flagellar protein FlgJ N-terminal" evidence="1">
    <location>
        <begin position="14"/>
        <end position="59"/>
    </location>
</feature>
<comment type="caution">
    <text evidence="2">The sequence shown here is derived from an EMBL/GenBank/DDBJ whole genome shotgun (WGS) entry which is preliminary data.</text>
</comment>
<proteinExistence type="predicted"/>
<dbReference type="HOGENOM" id="CLU_155700_3_1_5"/>
<keyword evidence="2" id="KW-0969">Cilium</keyword>
<reference evidence="2 3" key="1">
    <citation type="journal article" date="2010" name="J. Bacteriol.">
        <title>Genome sequences of Pelagibaca bermudensis HTCC2601T and Maritimibacter alkaliphilus HTCC2654T, the type strains of two marine Roseobacter genera.</title>
        <authorList>
            <person name="Thrash J.C."/>
            <person name="Cho J.C."/>
            <person name="Ferriera S."/>
            <person name="Johnson J."/>
            <person name="Vergin K.L."/>
            <person name="Giovannoni S.J."/>
        </authorList>
    </citation>
    <scope>NUCLEOTIDE SEQUENCE [LARGE SCALE GENOMIC DNA]</scope>
    <source>
        <strain evidence="3">DSM 26914 / JCM 13377 / KCTC 12554 / HTCC2601</strain>
    </source>
</reference>
<evidence type="ECO:0000313" key="3">
    <source>
        <dbReference type="Proteomes" id="UP000006230"/>
    </source>
</evidence>
<dbReference type="EMBL" id="AATQ01000002">
    <property type="protein sequence ID" value="EAU48179.1"/>
    <property type="molecule type" value="Genomic_DNA"/>
</dbReference>